<accession>A0AAV9D0Y6</accession>
<name>A0AAV9D0Y6_ACOCL</name>
<reference evidence="2" key="1">
    <citation type="journal article" date="2023" name="Nat. Commun.">
        <title>Diploid and tetraploid genomes of Acorus and the evolution of monocots.</title>
        <authorList>
            <person name="Ma L."/>
            <person name="Liu K.W."/>
            <person name="Li Z."/>
            <person name="Hsiao Y.Y."/>
            <person name="Qi Y."/>
            <person name="Fu T."/>
            <person name="Tang G.D."/>
            <person name="Zhang D."/>
            <person name="Sun W.H."/>
            <person name="Liu D.K."/>
            <person name="Li Y."/>
            <person name="Chen G.Z."/>
            <person name="Liu X.D."/>
            <person name="Liao X.Y."/>
            <person name="Jiang Y.T."/>
            <person name="Yu X."/>
            <person name="Hao Y."/>
            <person name="Huang J."/>
            <person name="Zhao X.W."/>
            <person name="Ke S."/>
            <person name="Chen Y.Y."/>
            <person name="Wu W.L."/>
            <person name="Hsu J.L."/>
            <person name="Lin Y.F."/>
            <person name="Huang M.D."/>
            <person name="Li C.Y."/>
            <person name="Huang L."/>
            <person name="Wang Z.W."/>
            <person name="Zhao X."/>
            <person name="Zhong W.Y."/>
            <person name="Peng D.H."/>
            <person name="Ahmad S."/>
            <person name="Lan S."/>
            <person name="Zhang J.S."/>
            <person name="Tsai W.C."/>
            <person name="Van de Peer Y."/>
            <person name="Liu Z.J."/>
        </authorList>
    </citation>
    <scope>NUCLEOTIDE SEQUENCE</scope>
    <source>
        <strain evidence="2">CP</strain>
    </source>
</reference>
<reference evidence="2" key="2">
    <citation type="submission" date="2023-06" db="EMBL/GenBank/DDBJ databases">
        <authorList>
            <person name="Ma L."/>
            <person name="Liu K.-W."/>
            <person name="Li Z."/>
            <person name="Hsiao Y.-Y."/>
            <person name="Qi Y."/>
            <person name="Fu T."/>
            <person name="Tang G."/>
            <person name="Zhang D."/>
            <person name="Sun W.-H."/>
            <person name="Liu D.-K."/>
            <person name="Li Y."/>
            <person name="Chen G.-Z."/>
            <person name="Liu X.-D."/>
            <person name="Liao X.-Y."/>
            <person name="Jiang Y.-T."/>
            <person name="Yu X."/>
            <person name="Hao Y."/>
            <person name="Huang J."/>
            <person name="Zhao X.-W."/>
            <person name="Ke S."/>
            <person name="Chen Y.-Y."/>
            <person name="Wu W.-L."/>
            <person name="Hsu J.-L."/>
            <person name="Lin Y.-F."/>
            <person name="Huang M.-D."/>
            <person name="Li C.-Y."/>
            <person name="Huang L."/>
            <person name="Wang Z.-W."/>
            <person name="Zhao X."/>
            <person name="Zhong W.-Y."/>
            <person name="Peng D.-H."/>
            <person name="Ahmad S."/>
            <person name="Lan S."/>
            <person name="Zhang J.-S."/>
            <person name="Tsai W.-C."/>
            <person name="Van De Peer Y."/>
            <person name="Liu Z.-J."/>
        </authorList>
    </citation>
    <scope>NUCLEOTIDE SEQUENCE</scope>
    <source>
        <strain evidence="2">CP</strain>
        <tissue evidence="2">Leaves</tissue>
    </source>
</reference>
<sequence>MDLSVELLCKRTSKDASNGSRRLEEALDLLEKHEKVLPITKNLEEAHHTIEKLKRELEESHHTIKKLKKEMNISRGNSAWIDDPDCYYDDFDYDKVQFAEAMRRVVNELDKKIETEGNGFIKHATRHEVLQQKFEEHKSALDEIRSGLDIPIDMAFSNKPKEQLLDEHLIKSLEKAEKDFRIFTPTNYDFTYLKNDPLAAFDKSS</sequence>
<comment type="caution">
    <text evidence="2">The sequence shown here is derived from an EMBL/GenBank/DDBJ whole genome shotgun (WGS) entry which is preliminary data.</text>
</comment>
<feature type="coiled-coil region" evidence="1">
    <location>
        <begin position="40"/>
        <end position="70"/>
    </location>
</feature>
<organism evidence="2 3">
    <name type="scientific">Acorus calamus</name>
    <name type="common">Sweet flag</name>
    <dbReference type="NCBI Taxonomy" id="4465"/>
    <lineage>
        <taxon>Eukaryota</taxon>
        <taxon>Viridiplantae</taxon>
        <taxon>Streptophyta</taxon>
        <taxon>Embryophyta</taxon>
        <taxon>Tracheophyta</taxon>
        <taxon>Spermatophyta</taxon>
        <taxon>Magnoliopsida</taxon>
        <taxon>Liliopsida</taxon>
        <taxon>Acoraceae</taxon>
        <taxon>Acorus</taxon>
    </lineage>
</organism>
<protein>
    <submittedName>
        <fullName evidence="2">Uncharacterized protein</fullName>
    </submittedName>
</protein>
<dbReference type="Proteomes" id="UP001180020">
    <property type="component" value="Unassembled WGS sequence"/>
</dbReference>
<keyword evidence="3" id="KW-1185">Reference proteome</keyword>
<dbReference type="AlphaFoldDB" id="A0AAV9D0Y6"/>
<proteinExistence type="predicted"/>
<keyword evidence="1" id="KW-0175">Coiled coil</keyword>
<evidence type="ECO:0000256" key="1">
    <source>
        <dbReference type="SAM" id="Coils"/>
    </source>
</evidence>
<evidence type="ECO:0000313" key="3">
    <source>
        <dbReference type="Proteomes" id="UP001180020"/>
    </source>
</evidence>
<evidence type="ECO:0000313" key="2">
    <source>
        <dbReference type="EMBL" id="KAK1294228.1"/>
    </source>
</evidence>
<dbReference type="EMBL" id="JAUJYO010000016">
    <property type="protein sequence ID" value="KAK1294228.1"/>
    <property type="molecule type" value="Genomic_DNA"/>
</dbReference>
<gene>
    <name evidence="2" type="ORF">QJS10_CPA16g01127</name>
</gene>